<gene>
    <name evidence="6" type="ORF">RIF29_30516</name>
</gene>
<evidence type="ECO:0000256" key="5">
    <source>
        <dbReference type="ARBA" id="ARBA00023242"/>
    </source>
</evidence>
<evidence type="ECO:0000256" key="3">
    <source>
        <dbReference type="ARBA" id="ARBA00023125"/>
    </source>
</evidence>
<keyword evidence="2" id="KW-0805">Transcription regulation</keyword>
<proteinExistence type="predicted"/>
<evidence type="ECO:0000313" key="7">
    <source>
        <dbReference type="Proteomes" id="UP001372338"/>
    </source>
</evidence>
<organism evidence="6 7">
    <name type="scientific">Crotalaria pallida</name>
    <name type="common">Smooth rattlebox</name>
    <name type="synonym">Crotalaria striata</name>
    <dbReference type="NCBI Taxonomy" id="3830"/>
    <lineage>
        <taxon>Eukaryota</taxon>
        <taxon>Viridiplantae</taxon>
        <taxon>Streptophyta</taxon>
        <taxon>Embryophyta</taxon>
        <taxon>Tracheophyta</taxon>
        <taxon>Spermatophyta</taxon>
        <taxon>Magnoliopsida</taxon>
        <taxon>eudicotyledons</taxon>
        <taxon>Gunneridae</taxon>
        <taxon>Pentapetalae</taxon>
        <taxon>rosids</taxon>
        <taxon>fabids</taxon>
        <taxon>Fabales</taxon>
        <taxon>Fabaceae</taxon>
        <taxon>Papilionoideae</taxon>
        <taxon>50 kb inversion clade</taxon>
        <taxon>genistoids sensu lato</taxon>
        <taxon>core genistoids</taxon>
        <taxon>Crotalarieae</taxon>
        <taxon>Crotalaria</taxon>
    </lineage>
</organism>
<reference evidence="6 7" key="1">
    <citation type="submission" date="2024-01" db="EMBL/GenBank/DDBJ databases">
        <title>The genomes of 5 underutilized Papilionoideae crops provide insights into root nodulation and disease resistanc.</title>
        <authorList>
            <person name="Yuan L."/>
        </authorList>
    </citation>
    <scope>NUCLEOTIDE SEQUENCE [LARGE SCALE GENOMIC DNA]</scope>
    <source>
        <strain evidence="6">ZHUSHIDOU_FW_LH</strain>
        <tissue evidence="6">Leaf</tissue>
    </source>
</reference>
<comment type="caution">
    <text evidence="6">The sequence shown here is derived from an EMBL/GenBank/DDBJ whole genome shotgun (WGS) entry which is preliminary data.</text>
</comment>
<protein>
    <submittedName>
        <fullName evidence="6">Uncharacterized protein</fullName>
    </submittedName>
</protein>
<evidence type="ECO:0000313" key="6">
    <source>
        <dbReference type="EMBL" id="KAK7256924.1"/>
    </source>
</evidence>
<dbReference type="AlphaFoldDB" id="A0AAN9EH10"/>
<keyword evidence="3" id="KW-0238">DNA-binding</keyword>
<name>A0AAN9EH10_CROPI</name>
<keyword evidence="5" id="KW-0539">Nucleus</keyword>
<keyword evidence="7" id="KW-1185">Reference proteome</keyword>
<dbReference type="GO" id="GO:0005634">
    <property type="term" value="C:nucleus"/>
    <property type="evidence" value="ECO:0007669"/>
    <property type="project" value="UniProtKB-SubCell"/>
</dbReference>
<accession>A0AAN9EH10</accession>
<dbReference type="Proteomes" id="UP001372338">
    <property type="component" value="Unassembled WGS sequence"/>
</dbReference>
<dbReference type="InterPro" id="IPR015300">
    <property type="entry name" value="DNA-bd_pseudobarrel_sf"/>
</dbReference>
<comment type="subcellular location">
    <subcellularLocation>
        <location evidence="1">Nucleus</location>
    </subcellularLocation>
</comment>
<evidence type="ECO:0000256" key="1">
    <source>
        <dbReference type="ARBA" id="ARBA00004123"/>
    </source>
</evidence>
<sequence>MLRKTLKDFPNMPLPNVDEQSRMNNDLILEQMDFNRIHLAEEFESLYAIMTDEQRGVFNSIMKKMANMIDVNSLPVLYHHPVLSKDSFTVKRDFVQAYGSQIGAYWVCHCPNGDIMRLHYFCIGRVYAFVNGWGKMRNRFNITDGETVDFA</sequence>
<evidence type="ECO:0000256" key="2">
    <source>
        <dbReference type="ARBA" id="ARBA00023015"/>
    </source>
</evidence>
<dbReference type="EMBL" id="JAYWIO010000006">
    <property type="protein sequence ID" value="KAK7256924.1"/>
    <property type="molecule type" value="Genomic_DNA"/>
</dbReference>
<dbReference type="GO" id="GO:0003677">
    <property type="term" value="F:DNA binding"/>
    <property type="evidence" value="ECO:0007669"/>
    <property type="project" value="UniProtKB-KW"/>
</dbReference>
<keyword evidence="4" id="KW-0804">Transcription</keyword>
<dbReference type="SUPFAM" id="SSF101936">
    <property type="entry name" value="DNA-binding pseudobarrel domain"/>
    <property type="match status" value="1"/>
</dbReference>
<evidence type="ECO:0000256" key="4">
    <source>
        <dbReference type="ARBA" id="ARBA00023163"/>
    </source>
</evidence>